<evidence type="ECO:0000259" key="2">
    <source>
        <dbReference type="Pfam" id="PF07811"/>
    </source>
</evidence>
<protein>
    <submittedName>
        <fullName evidence="4">Pilus assembly protein</fullName>
    </submittedName>
</protein>
<keyword evidence="1" id="KW-1133">Transmembrane helix</keyword>
<dbReference type="InterPro" id="IPR012495">
    <property type="entry name" value="TadE-like_dom"/>
</dbReference>
<keyword evidence="5" id="KW-1185">Reference proteome</keyword>
<proteinExistence type="predicted"/>
<dbReference type="EMBL" id="VOQR01000001">
    <property type="protein sequence ID" value="TXC71222.1"/>
    <property type="molecule type" value="Genomic_DNA"/>
</dbReference>
<dbReference type="AlphaFoldDB" id="A0A5C6UIW5"/>
<reference evidence="4" key="2">
    <citation type="submission" date="2019-08" db="EMBL/GenBank/DDBJ databases">
        <authorList>
            <person name="Im W.-T."/>
        </authorList>
    </citation>
    <scope>NUCLEOTIDE SEQUENCE</scope>
    <source>
        <strain evidence="4">KHI67</strain>
    </source>
</reference>
<dbReference type="RefSeq" id="WP_147082300.1">
    <property type="nucleotide sequence ID" value="NZ_VOQR01000001.1"/>
</dbReference>
<feature type="transmembrane region" description="Helical" evidence="1">
    <location>
        <begin position="12"/>
        <end position="33"/>
    </location>
</feature>
<evidence type="ECO:0000313" key="4">
    <source>
        <dbReference type="EMBL" id="TXC72166.1"/>
    </source>
</evidence>
<gene>
    <name evidence="3" type="ORF">FSB78_09865</name>
    <name evidence="4" type="ORF">FSB78_15360</name>
</gene>
<sequence>MRPFLRDTRGAALMEFAIVAPVLLTMIVGGLGAGHTLYVQSVLDGEMQKAARDMSLEDASAEARQAAIEDRVRDQVHKLVKGADVDFELTAYHDYRDADAKVEEYVDGNHDGTCNKGESYVDANNNNSWDREGGTTGIGGSKDVVLLKAIVSYASFLPFGQTRGQMNLTSTTLLRNQPSSDQAAAPLRTCA</sequence>
<accession>A0A5C6UIW5</accession>
<evidence type="ECO:0000313" key="5">
    <source>
        <dbReference type="Proteomes" id="UP000321250"/>
    </source>
</evidence>
<dbReference type="OrthoDB" id="7306064at2"/>
<feature type="domain" description="TadE-like" evidence="2">
    <location>
        <begin position="10"/>
        <end position="52"/>
    </location>
</feature>
<keyword evidence="1" id="KW-0812">Transmembrane</keyword>
<comment type="caution">
    <text evidence="4">The sequence shown here is derived from an EMBL/GenBank/DDBJ whole genome shotgun (WGS) entry which is preliminary data.</text>
</comment>
<evidence type="ECO:0000256" key="1">
    <source>
        <dbReference type="SAM" id="Phobius"/>
    </source>
</evidence>
<keyword evidence="1" id="KW-0472">Membrane</keyword>
<dbReference type="EMBL" id="VOQR01000001">
    <property type="protein sequence ID" value="TXC72166.1"/>
    <property type="molecule type" value="Genomic_DNA"/>
</dbReference>
<organism evidence="4 5">
    <name type="scientific">Sphingomonas ginsenosidivorax</name>
    <dbReference type="NCBI Taxonomy" id="862135"/>
    <lineage>
        <taxon>Bacteria</taxon>
        <taxon>Pseudomonadati</taxon>
        <taxon>Pseudomonadota</taxon>
        <taxon>Alphaproteobacteria</taxon>
        <taxon>Sphingomonadales</taxon>
        <taxon>Sphingomonadaceae</taxon>
        <taxon>Sphingomonas</taxon>
    </lineage>
</organism>
<evidence type="ECO:0000313" key="3">
    <source>
        <dbReference type="EMBL" id="TXC71222.1"/>
    </source>
</evidence>
<reference evidence="4 5" key="1">
    <citation type="journal article" date="2013" name="Antonie Van Leeuwenhoek">
        <title>Sphingomonas ginsenosidivorax sp. nov., with the ability to transform ginsenosides.</title>
        <authorList>
            <person name="Jin X.F."/>
            <person name="Kim J.K."/>
            <person name="Liu Q.M."/>
            <person name="Kang M.S."/>
            <person name="He D."/>
            <person name="Jin F.X."/>
            <person name="Kim S.C."/>
            <person name="Im W.T."/>
        </authorList>
    </citation>
    <scope>NUCLEOTIDE SEQUENCE [LARGE SCALE GENOMIC DNA]</scope>
    <source>
        <strain evidence="4 5">KHI67</strain>
    </source>
</reference>
<dbReference type="Pfam" id="PF07811">
    <property type="entry name" value="TadE"/>
    <property type="match status" value="1"/>
</dbReference>
<dbReference type="Proteomes" id="UP000321250">
    <property type="component" value="Unassembled WGS sequence"/>
</dbReference>
<name>A0A5C6UIW5_9SPHN</name>